<name>A0A699K447_TANCI</name>
<feature type="region of interest" description="Disordered" evidence="1">
    <location>
        <begin position="202"/>
        <end position="238"/>
    </location>
</feature>
<feature type="non-terminal residue" evidence="2">
    <location>
        <position position="1"/>
    </location>
</feature>
<gene>
    <name evidence="2" type="ORF">Tci_645758</name>
</gene>
<protein>
    <submittedName>
        <fullName evidence="2">Uncharacterized protein</fullName>
    </submittedName>
</protein>
<organism evidence="2">
    <name type="scientific">Tanacetum cinerariifolium</name>
    <name type="common">Dalmatian daisy</name>
    <name type="synonym">Chrysanthemum cinerariifolium</name>
    <dbReference type="NCBI Taxonomy" id="118510"/>
    <lineage>
        <taxon>Eukaryota</taxon>
        <taxon>Viridiplantae</taxon>
        <taxon>Streptophyta</taxon>
        <taxon>Embryophyta</taxon>
        <taxon>Tracheophyta</taxon>
        <taxon>Spermatophyta</taxon>
        <taxon>Magnoliopsida</taxon>
        <taxon>eudicotyledons</taxon>
        <taxon>Gunneridae</taxon>
        <taxon>Pentapetalae</taxon>
        <taxon>asterids</taxon>
        <taxon>campanulids</taxon>
        <taxon>Asterales</taxon>
        <taxon>Asteraceae</taxon>
        <taxon>Asteroideae</taxon>
        <taxon>Anthemideae</taxon>
        <taxon>Anthemidinae</taxon>
        <taxon>Tanacetum</taxon>
    </lineage>
</organism>
<reference evidence="2" key="1">
    <citation type="journal article" date="2019" name="Sci. Rep.">
        <title>Draft genome of Tanacetum cinerariifolium, the natural source of mosquito coil.</title>
        <authorList>
            <person name="Yamashiro T."/>
            <person name="Shiraishi A."/>
            <person name="Satake H."/>
            <person name="Nakayama K."/>
        </authorList>
    </citation>
    <scope>NUCLEOTIDE SEQUENCE</scope>
</reference>
<evidence type="ECO:0000256" key="1">
    <source>
        <dbReference type="SAM" id="MobiDB-lite"/>
    </source>
</evidence>
<dbReference type="EMBL" id="BKCJ010478490">
    <property type="protein sequence ID" value="GFA73786.1"/>
    <property type="molecule type" value="Genomic_DNA"/>
</dbReference>
<dbReference type="AlphaFoldDB" id="A0A699K447"/>
<evidence type="ECO:0000313" key="2">
    <source>
        <dbReference type="EMBL" id="GFA73786.1"/>
    </source>
</evidence>
<feature type="compositionally biased region" description="Acidic residues" evidence="1">
    <location>
        <begin position="208"/>
        <end position="225"/>
    </location>
</feature>
<sequence length="238" mass="27251">LAKKKKECYGYLHKVHDSKYENSKAEKQKNTVEYYDRVFVKEHVVVEQRKENVNKDMIPKSFLNIVNGDIVKPKVSFNEIGKTINLGDGIDVELSMECVLEAMKMYGNTLYGYFIRKRVDFSIVEKNFCSKIGDGVPMGNVRQRWLYQLNNSKAIKHVDKYKNNHMNPTTNNNNLDGHGNDIGMSLGSKEIGSNSNRFNVLDGLGDGLENDDQPVTENDQEIDDVEANKDDHTIFYDQ</sequence>
<accession>A0A699K447</accession>
<comment type="caution">
    <text evidence="2">The sequence shown here is derived from an EMBL/GenBank/DDBJ whole genome shotgun (WGS) entry which is preliminary data.</text>
</comment>
<feature type="compositionally biased region" description="Basic and acidic residues" evidence="1">
    <location>
        <begin position="226"/>
        <end position="238"/>
    </location>
</feature>
<proteinExistence type="predicted"/>